<accession>A0A9W8MCL4</accession>
<gene>
    <name evidence="2" type="ORF">H1R20_g12884</name>
</gene>
<organism evidence="2 3">
    <name type="scientific">Candolleomyces eurysporus</name>
    <dbReference type="NCBI Taxonomy" id="2828524"/>
    <lineage>
        <taxon>Eukaryota</taxon>
        <taxon>Fungi</taxon>
        <taxon>Dikarya</taxon>
        <taxon>Basidiomycota</taxon>
        <taxon>Agaricomycotina</taxon>
        <taxon>Agaricomycetes</taxon>
        <taxon>Agaricomycetidae</taxon>
        <taxon>Agaricales</taxon>
        <taxon>Agaricineae</taxon>
        <taxon>Psathyrellaceae</taxon>
        <taxon>Candolleomyces</taxon>
    </lineage>
</organism>
<dbReference type="EMBL" id="JANBPK010001238">
    <property type="protein sequence ID" value="KAJ2924203.1"/>
    <property type="molecule type" value="Genomic_DNA"/>
</dbReference>
<sequence>MQELVQAGATISKGEGEEDERELSTDGMLELLPGDYLWTRNEFGRRKPEDDVPVAWVVGAEKRSEQAKTALDNARGRFMGPEDEITEKSVRFERLKPTPKPVKKGTRCWTMGSSLEPNTNIEAPCANGKWMGQTTEIHETTQDVVSASTSMAMEDMAHAPAEVQEVLKANFERHGMAPLGCKDNYAYHTVQCNLAYAGHYSTMIMRSRLPANYHPPRLILPGLGAYSKMVDFQGLTFQALHDHLGTPPYPSPGTPHSSKAYRFALINYTPQRMAAAETRQRIGALPNIHAFLSPEMRSSKAEKDLIKGLQGDSFANFLRDGPWIIPDESYPSYVGRVCYQMNRFLLIQAPSRFKLEIDPVMLAQSITYLTKDGERVPVEPWAMAPSVQGEAGNERDAKREEGEQRSKEHMFKHGCMIPYYFTKSDWIREEAANRYGGSVASTSTGGGVDGDPEASVDADEPRTDARENLARTTDVDVDNGLDAARYNLRKRKRNNPGGNNGDDEPGEDREVHADQHGDTAKRVRSSYRQIGDDLNKDSYSGEPAEDIDPPLGSKIVVKPRIKARKVVAPKPEDAFKFTRSLTVDALEEEVLDLRQELQVMDDIDGDDEDTHEDIRATLNDANESIELGGIGRRALAGIGTIIKDAHRLSRHIKQEENRLRMT</sequence>
<reference evidence="2" key="1">
    <citation type="submission" date="2022-06" db="EMBL/GenBank/DDBJ databases">
        <title>Genome Sequence of Candolleomyces eurysporus.</title>
        <authorList>
            <person name="Buettner E."/>
        </authorList>
    </citation>
    <scope>NUCLEOTIDE SEQUENCE</scope>
    <source>
        <strain evidence="2">VTCC 930004</strain>
    </source>
</reference>
<feature type="compositionally biased region" description="Basic and acidic residues" evidence="1">
    <location>
        <begin position="459"/>
        <end position="469"/>
    </location>
</feature>
<dbReference type="Proteomes" id="UP001140091">
    <property type="component" value="Unassembled WGS sequence"/>
</dbReference>
<feature type="region of interest" description="Disordered" evidence="1">
    <location>
        <begin position="1"/>
        <end position="25"/>
    </location>
</feature>
<feature type="region of interest" description="Disordered" evidence="1">
    <location>
        <begin position="437"/>
        <end position="551"/>
    </location>
</feature>
<dbReference type="OrthoDB" id="3061143at2759"/>
<comment type="caution">
    <text evidence="2">The sequence shown here is derived from an EMBL/GenBank/DDBJ whole genome shotgun (WGS) entry which is preliminary data.</text>
</comment>
<evidence type="ECO:0000313" key="2">
    <source>
        <dbReference type="EMBL" id="KAJ2924203.1"/>
    </source>
</evidence>
<protein>
    <submittedName>
        <fullName evidence="2">Uncharacterized protein</fullName>
    </submittedName>
</protein>
<dbReference type="AlphaFoldDB" id="A0A9W8MCL4"/>
<proteinExistence type="predicted"/>
<evidence type="ECO:0000256" key="1">
    <source>
        <dbReference type="SAM" id="MobiDB-lite"/>
    </source>
</evidence>
<feature type="compositionally biased region" description="Basic and acidic residues" evidence="1">
    <location>
        <begin position="508"/>
        <end position="521"/>
    </location>
</feature>
<feature type="compositionally biased region" description="Basic and acidic residues" evidence="1">
    <location>
        <begin position="392"/>
        <end position="408"/>
    </location>
</feature>
<keyword evidence="3" id="KW-1185">Reference proteome</keyword>
<feature type="non-terminal residue" evidence="2">
    <location>
        <position position="662"/>
    </location>
</feature>
<evidence type="ECO:0000313" key="3">
    <source>
        <dbReference type="Proteomes" id="UP001140091"/>
    </source>
</evidence>
<name>A0A9W8MCL4_9AGAR</name>
<feature type="region of interest" description="Disordered" evidence="1">
    <location>
        <begin position="385"/>
        <end position="408"/>
    </location>
</feature>